<evidence type="ECO:0000256" key="1">
    <source>
        <dbReference type="SAM" id="MobiDB-lite"/>
    </source>
</evidence>
<evidence type="ECO:0000313" key="3">
    <source>
        <dbReference type="EMBL" id="AIG76525.1"/>
    </source>
</evidence>
<dbReference type="InterPro" id="IPR025410">
    <property type="entry name" value="Lant_dehyd"/>
</dbReference>
<dbReference type="EMBL" id="CP008953">
    <property type="protein sequence ID" value="AIG76525.1"/>
    <property type="molecule type" value="Genomic_DNA"/>
</dbReference>
<accession>A0A075V1R0</accession>
<dbReference type="PIRSF" id="PIRSF037228">
    <property type="entry name" value="Lant_mod_RumM"/>
    <property type="match status" value="1"/>
</dbReference>
<evidence type="ECO:0000259" key="2">
    <source>
        <dbReference type="Pfam" id="PF13575"/>
    </source>
</evidence>
<dbReference type="PRINTS" id="PR01950">
    <property type="entry name" value="LANCSUPER"/>
</dbReference>
<dbReference type="CDD" id="cd04792">
    <property type="entry name" value="LanM-like"/>
    <property type="match status" value="1"/>
</dbReference>
<dbReference type="eggNOG" id="COG4403">
    <property type="taxonomic scope" value="Bacteria"/>
</dbReference>
<dbReference type="InterPro" id="IPR017146">
    <property type="entry name" value="Lanti_2_LanM"/>
</dbReference>
<dbReference type="InterPro" id="IPR007822">
    <property type="entry name" value="LANC-like"/>
</dbReference>
<dbReference type="GO" id="GO:0031179">
    <property type="term" value="P:peptide modification"/>
    <property type="evidence" value="ECO:0007669"/>
    <property type="project" value="InterPro"/>
</dbReference>
<protein>
    <submittedName>
        <fullName evidence="3">Lanthionine synthetase C family protein</fullName>
    </submittedName>
</protein>
<dbReference type="HOGENOM" id="CLU_009398_0_0_11"/>
<name>A0A075V1R0_9PSEU</name>
<reference evidence="3 4" key="1">
    <citation type="journal article" date="2014" name="J. Biotechnol.">
        <title>Complete genome sequence of the actinobacterium Amycolatopsis japonica MG417-CF17(T) (=DSM 44213T) producing (S,S)-N,N'-ethylenediaminedisuccinic acid.</title>
        <authorList>
            <person name="Stegmann E."/>
            <person name="Albersmeier A."/>
            <person name="Spohn M."/>
            <person name="Gert H."/>
            <person name="Weber T."/>
            <person name="Wohlleben W."/>
            <person name="Kalinowski J."/>
            <person name="Ruckert C."/>
        </authorList>
    </citation>
    <scope>NUCLEOTIDE SEQUENCE [LARGE SCALE GENOMIC DNA]</scope>
    <source>
        <strain evidence="4">MG417-CF17 (DSM 44213)</strain>
    </source>
</reference>
<organism evidence="3 4">
    <name type="scientific">Amycolatopsis japonica</name>
    <dbReference type="NCBI Taxonomy" id="208439"/>
    <lineage>
        <taxon>Bacteria</taxon>
        <taxon>Bacillati</taxon>
        <taxon>Actinomycetota</taxon>
        <taxon>Actinomycetes</taxon>
        <taxon>Pseudonocardiales</taxon>
        <taxon>Pseudonocardiaceae</taxon>
        <taxon>Amycolatopsis</taxon>
        <taxon>Amycolatopsis japonica group</taxon>
    </lineage>
</organism>
<dbReference type="KEGG" id="aja:AJAP_18290"/>
<dbReference type="Pfam" id="PF05147">
    <property type="entry name" value="LANC_like"/>
    <property type="match status" value="2"/>
</dbReference>
<dbReference type="STRING" id="208439.AJAP_18290"/>
<sequence length="968" mass="103893">MCVPRRTESITAVTPPPSATSLPPRWWEHGRTPRERTADKPLWADFAEHAVTTLLPERPPVGDWRVRFAGVFRSLVDAASRDAVPDGLPGADVDALRRGFAAQLDQHLLNLSVRTLVLELHRARKAGALQGETPEERFSDFVRRQSTPAGLVRLFGEYPVLARLLAQACLYAAEAHAETLARFSADAALLPCSVIDGELGTLVEVAGGFGDSHACGRSVKLLRFSSGAKVIYKPRSLILHERFTDVVEQLNKRLPGLELRTADALTRDGYGWLRFVEHQPCADLGDVDRFYRRQGILLALLHALDATDVHYENIIACGDQPVLIDIETLFQPSPPVPPEGDPAAAMLARSVQRTLLLPQLFAGEHGAVDISGLAGRGGKLPTDRVDWADAGTDRMRLVRVPGELAGSNNLPRLDGRDVAPAEHSAALLAGFRLGYDAISTGRDELAELLRRCAEDPIRVLIRPTNFYSRLLDETTHPDLLRDAADRDHAFDLLEEDSVREEKLLRLVPHERDDLWAGDVPMFTSNPGSTSLLDSRGDSVEGVVEQPSLDSVLAKVADMDPLDQRDQEWLISATLAISTSADGHHGGGETAETAVPNQAPDAERLLVTACGIADQIVANAFSDEHRSNWLGIELVDDRYWTVLPMGAGLGEGYCGVALFLAQLAELTGIARYRDLAAYAISPLPGLFATLRADRELAATAGCGGLLGLGGVAYTIARLSTLVGLPAGDLIEQAVELMPEATSETPSGFTTGLAGGVASMRSVYVQTGLETALARADRYAAQLLERERPSEKAFARGSAGIDWVLRAHDRPGEEPPGKADDRAESTGGWCDGLAGDALGMAAHLPDPEHARDLDRTIRRLTDGAPLKDLSLCHGESGVLDVLCVLAENGHTGAAAAVRRRTGHLLAAIDQRGARCGTPGAVPSPGLLSGLAGIGYGLLRLGFGDRVPSALLLRPDRPHPAATVFPPVNRV</sequence>
<dbReference type="InterPro" id="IPR012341">
    <property type="entry name" value="6hp_glycosidase-like_sf"/>
</dbReference>
<dbReference type="SMART" id="SM01260">
    <property type="entry name" value="LANC_like"/>
    <property type="match status" value="1"/>
</dbReference>
<feature type="region of interest" description="Disordered" evidence="1">
    <location>
        <begin position="1"/>
        <end position="34"/>
    </location>
</feature>
<dbReference type="AlphaFoldDB" id="A0A075V1R0"/>
<evidence type="ECO:0000313" key="4">
    <source>
        <dbReference type="Proteomes" id="UP000028492"/>
    </source>
</evidence>
<dbReference type="Gene3D" id="1.50.10.10">
    <property type="match status" value="2"/>
</dbReference>
<dbReference type="GO" id="GO:0005975">
    <property type="term" value="P:carbohydrate metabolic process"/>
    <property type="evidence" value="ECO:0007669"/>
    <property type="project" value="InterPro"/>
</dbReference>
<dbReference type="Proteomes" id="UP000028492">
    <property type="component" value="Chromosome"/>
</dbReference>
<gene>
    <name evidence="3" type="ORF">AJAP_18290</name>
</gene>
<dbReference type="NCBIfam" id="TIGR03897">
    <property type="entry name" value="lanti_2_LanM"/>
    <property type="match status" value="1"/>
</dbReference>
<dbReference type="SUPFAM" id="SSF158745">
    <property type="entry name" value="LanC-like"/>
    <property type="match status" value="1"/>
</dbReference>
<feature type="domain" description="Lantibiotic biosynthesis protein dehydration" evidence="2">
    <location>
        <begin position="158"/>
        <end position="524"/>
    </location>
</feature>
<proteinExistence type="predicted"/>
<keyword evidence="4" id="KW-1185">Reference proteome</keyword>
<dbReference type="Pfam" id="PF13575">
    <property type="entry name" value="DUF4135"/>
    <property type="match status" value="1"/>
</dbReference>